<evidence type="ECO:0000256" key="1">
    <source>
        <dbReference type="ARBA" id="ARBA00022801"/>
    </source>
</evidence>
<dbReference type="SUPFAM" id="SSF48208">
    <property type="entry name" value="Six-hairpin glycosidases"/>
    <property type="match status" value="1"/>
</dbReference>
<proteinExistence type="predicted"/>
<dbReference type="Proteomes" id="UP000593601">
    <property type="component" value="Chromosome"/>
</dbReference>
<gene>
    <name evidence="2" type="ORF">INP51_04145</name>
</gene>
<protein>
    <submittedName>
        <fullName evidence="2">Glycoside hydrolase family 88 protein</fullName>
    </submittedName>
</protein>
<dbReference type="RefSeq" id="WP_193736468.1">
    <property type="nucleotide sequence ID" value="NZ_CP063304.1"/>
</dbReference>
<dbReference type="PANTHER" id="PTHR33886">
    <property type="entry name" value="UNSATURATED RHAMNOGALACTURONAN HYDROLASE (EUROFUNG)"/>
    <property type="match status" value="1"/>
</dbReference>
<dbReference type="InterPro" id="IPR008928">
    <property type="entry name" value="6-hairpin_glycosidase_sf"/>
</dbReference>
<keyword evidence="3" id="KW-1185">Reference proteome</keyword>
<name>A0A7M2RJ36_9FIRM</name>
<accession>A0A7M2RJ36</accession>
<organism evidence="2 3">
    <name type="scientific">Blautia liquoris</name>
    <dbReference type="NCBI Taxonomy" id="2779518"/>
    <lineage>
        <taxon>Bacteria</taxon>
        <taxon>Bacillati</taxon>
        <taxon>Bacillota</taxon>
        <taxon>Clostridia</taxon>
        <taxon>Lachnospirales</taxon>
        <taxon>Lachnospiraceae</taxon>
        <taxon>Blautia</taxon>
    </lineage>
</organism>
<keyword evidence="1 2" id="KW-0378">Hydrolase</keyword>
<dbReference type="PANTHER" id="PTHR33886:SF8">
    <property type="entry name" value="UNSATURATED RHAMNOGALACTURONAN HYDROLASE (EUROFUNG)"/>
    <property type="match status" value="1"/>
</dbReference>
<dbReference type="AlphaFoldDB" id="A0A7M2RJ36"/>
<sequence length="378" mass="44074">MEMLDRYIKELMENSTPDAPAWNIEKIRGGKKANKWNYVDGCMIKALLEFYFLSGEKRYLEFADQFIDAFVDEDGSIRSYSVTEYNLDSVNAGKTLFELYDLTKKEKYKRAMNLIYTQLEGQPRTKSGSFWHKKIYPNQVWLDGLYMAQPFYLQYELSYNNGKNCADIFHQFQNVKQNMKNNRNGLYYHAFDESRESFWCDKVTGLSDQFWIRAEGWFAMALVDTIEILNKDENAFGYKKERDELEQMFLELIDAMLPYQDTKTGMWYQVINLPGMEPNYPEASGSSIFAFAIMKGVRLGILDSSYYDYGKRAFDGVCSTCLSEEDHELQMDHICLVAGLGNTDHREGTFEYYMREPVVKNDAKGVAPLILAYIETLR</sequence>
<evidence type="ECO:0000313" key="3">
    <source>
        <dbReference type="Proteomes" id="UP000593601"/>
    </source>
</evidence>
<dbReference type="InterPro" id="IPR010905">
    <property type="entry name" value="Glyco_hydro_88"/>
</dbReference>
<reference evidence="2 3" key="1">
    <citation type="submission" date="2020-10" db="EMBL/GenBank/DDBJ databases">
        <title>Blautia liquoris sp.nov., isolated from the mud in a fermentation cellar used for the production of Chinese strong-flavoured liquor.</title>
        <authorList>
            <person name="Lu L."/>
        </authorList>
    </citation>
    <scope>NUCLEOTIDE SEQUENCE [LARGE SCALE GENOMIC DNA]</scope>
    <source>
        <strain evidence="2 3">LZLJ-3</strain>
    </source>
</reference>
<dbReference type="GO" id="GO:0005975">
    <property type="term" value="P:carbohydrate metabolic process"/>
    <property type="evidence" value="ECO:0007669"/>
    <property type="project" value="InterPro"/>
</dbReference>
<dbReference type="InterPro" id="IPR012341">
    <property type="entry name" value="6hp_glycosidase-like_sf"/>
</dbReference>
<dbReference type="Gene3D" id="1.50.10.10">
    <property type="match status" value="1"/>
</dbReference>
<evidence type="ECO:0000313" key="2">
    <source>
        <dbReference type="EMBL" id="QOV20148.1"/>
    </source>
</evidence>
<dbReference type="KEGG" id="bliq:INP51_04145"/>
<dbReference type="Pfam" id="PF07470">
    <property type="entry name" value="Glyco_hydro_88"/>
    <property type="match status" value="1"/>
</dbReference>
<dbReference type="InterPro" id="IPR052043">
    <property type="entry name" value="PolySaccharide_Degr_Enz"/>
</dbReference>
<dbReference type="EMBL" id="CP063304">
    <property type="protein sequence ID" value="QOV20148.1"/>
    <property type="molecule type" value="Genomic_DNA"/>
</dbReference>
<dbReference type="GO" id="GO:0016787">
    <property type="term" value="F:hydrolase activity"/>
    <property type="evidence" value="ECO:0007669"/>
    <property type="project" value="UniProtKB-KW"/>
</dbReference>